<name>A0AAV6I377_9ERIC</name>
<dbReference type="EMBL" id="JACTNZ010000012">
    <property type="protein sequence ID" value="KAG5522170.1"/>
    <property type="molecule type" value="Genomic_DNA"/>
</dbReference>
<gene>
    <name evidence="1" type="ORF">RHGRI_034376</name>
</gene>
<proteinExistence type="predicted"/>
<protein>
    <submittedName>
        <fullName evidence="1">Uncharacterized protein</fullName>
    </submittedName>
</protein>
<sequence length="65" mass="7449">MGEPPARTGFHHHRSLVMSCYYPSYIRDSPHLSLLDSLLSSSLRLAFYKIEEKDEMPDFAGYGDL</sequence>
<dbReference type="Proteomes" id="UP000823749">
    <property type="component" value="Chromosome 12"/>
</dbReference>
<reference evidence="1" key="1">
    <citation type="submission" date="2020-08" db="EMBL/GenBank/DDBJ databases">
        <title>Plant Genome Project.</title>
        <authorList>
            <person name="Zhang R.-G."/>
        </authorList>
    </citation>
    <scope>NUCLEOTIDE SEQUENCE</scope>
    <source>
        <strain evidence="1">WSP0</strain>
        <tissue evidence="1">Leaf</tissue>
    </source>
</reference>
<organism evidence="1 2">
    <name type="scientific">Rhododendron griersonianum</name>
    <dbReference type="NCBI Taxonomy" id="479676"/>
    <lineage>
        <taxon>Eukaryota</taxon>
        <taxon>Viridiplantae</taxon>
        <taxon>Streptophyta</taxon>
        <taxon>Embryophyta</taxon>
        <taxon>Tracheophyta</taxon>
        <taxon>Spermatophyta</taxon>
        <taxon>Magnoliopsida</taxon>
        <taxon>eudicotyledons</taxon>
        <taxon>Gunneridae</taxon>
        <taxon>Pentapetalae</taxon>
        <taxon>asterids</taxon>
        <taxon>Ericales</taxon>
        <taxon>Ericaceae</taxon>
        <taxon>Ericoideae</taxon>
        <taxon>Rhodoreae</taxon>
        <taxon>Rhododendron</taxon>
    </lineage>
</organism>
<comment type="caution">
    <text evidence="1">The sequence shown here is derived from an EMBL/GenBank/DDBJ whole genome shotgun (WGS) entry which is preliminary data.</text>
</comment>
<keyword evidence="2" id="KW-1185">Reference proteome</keyword>
<evidence type="ECO:0000313" key="1">
    <source>
        <dbReference type="EMBL" id="KAG5522170.1"/>
    </source>
</evidence>
<dbReference type="AlphaFoldDB" id="A0AAV6I377"/>
<evidence type="ECO:0000313" key="2">
    <source>
        <dbReference type="Proteomes" id="UP000823749"/>
    </source>
</evidence>
<accession>A0AAV6I377</accession>